<feature type="region of interest" description="Disordered" evidence="1">
    <location>
        <begin position="227"/>
        <end position="269"/>
    </location>
</feature>
<accession>A0ABQ4X4P9</accession>
<comment type="caution">
    <text evidence="2">The sequence shown here is derived from an EMBL/GenBank/DDBJ whole genome shotgun (WGS) entry which is preliminary data.</text>
</comment>
<name>A0ABQ4X4P9_9ASTR</name>
<feature type="region of interest" description="Disordered" evidence="1">
    <location>
        <begin position="193"/>
        <end position="213"/>
    </location>
</feature>
<dbReference type="PANTHER" id="PTHR33318">
    <property type="entry name" value="ASPARTYL/GLUTAMYL-TRNA(ASN/GLN) AMIDOTRANSFERASE SUBUNIT"/>
    <property type="match status" value="1"/>
</dbReference>
<feature type="compositionally biased region" description="Polar residues" evidence="1">
    <location>
        <begin position="234"/>
        <end position="255"/>
    </location>
</feature>
<organism evidence="2 3">
    <name type="scientific">Tanacetum coccineum</name>
    <dbReference type="NCBI Taxonomy" id="301880"/>
    <lineage>
        <taxon>Eukaryota</taxon>
        <taxon>Viridiplantae</taxon>
        <taxon>Streptophyta</taxon>
        <taxon>Embryophyta</taxon>
        <taxon>Tracheophyta</taxon>
        <taxon>Spermatophyta</taxon>
        <taxon>Magnoliopsida</taxon>
        <taxon>eudicotyledons</taxon>
        <taxon>Gunneridae</taxon>
        <taxon>Pentapetalae</taxon>
        <taxon>asterids</taxon>
        <taxon>campanulids</taxon>
        <taxon>Asterales</taxon>
        <taxon>Asteraceae</taxon>
        <taxon>Asteroideae</taxon>
        <taxon>Anthemideae</taxon>
        <taxon>Anthemidinae</taxon>
        <taxon>Tanacetum</taxon>
    </lineage>
</organism>
<gene>
    <name evidence="2" type="ORF">Tco_0654977</name>
</gene>
<evidence type="ECO:0000313" key="3">
    <source>
        <dbReference type="Proteomes" id="UP001151760"/>
    </source>
</evidence>
<dbReference type="PANTHER" id="PTHR33318:SF7">
    <property type="entry name" value="PROTEIN JASON"/>
    <property type="match status" value="1"/>
</dbReference>
<dbReference type="InterPro" id="IPR039300">
    <property type="entry name" value="JASON"/>
</dbReference>
<proteinExistence type="predicted"/>
<dbReference type="EMBL" id="BQNB010009205">
    <property type="protein sequence ID" value="GJS60193.1"/>
    <property type="molecule type" value="Genomic_DNA"/>
</dbReference>
<evidence type="ECO:0000256" key="1">
    <source>
        <dbReference type="SAM" id="MobiDB-lite"/>
    </source>
</evidence>
<reference evidence="2" key="1">
    <citation type="journal article" date="2022" name="Int. J. Mol. Sci.">
        <title>Draft Genome of Tanacetum Coccineum: Genomic Comparison of Closely Related Tanacetum-Family Plants.</title>
        <authorList>
            <person name="Yamashiro T."/>
            <person name="Shiraishi A."/>
            <person name="Nakayama K."/>
            <person name="Satake H."/>
        </authorList>
    </citation>
    <scope>NUCLEOTIDE SEQUENCE</scope>
</reference>
<feature type="compositionally biased region" description="Polar residues" evidence="1">
    <location>
        <begin position="195"/>
        <end position="213"/>
    </location>
</feature>
<reference evidence="2" key="2">
    <citation type="submission" date="2022-01" db="EMBL/GenBank/DDBJ databases">
        <authorList>
            <person name="Yamashiro T."/>
            <person name="Shiraishi A."/>
            <person name="Satake H."/>
            <person name="Nakayama K."/>
        </authorList>
    </citation>
    <scope>NUCLEOTIDE SEQUENCE</scope>
</reference>
<protein>
    <submittedName>
        <fullName evidence="2">JASON-like protein</fullName>
    </submittedName>
</protein>
<evidence type="ECO:0000313" key="2">
    <source>
        <dbReference type="EMBL" id="GJS60193.1"/>
    </source>
</evidence>
<keyword evidence="3" id="KW-1185">Reference proteome</keyword>
<sequence>MSCLFSCFRVKEDDTTTRLHRSKPITAVHKESVDCQDRNCLWSVLVSEENSDYLDIEDRKCGVAASPVSDGLRAEAKFLKACGTLPQTPAEIRKAEKSKVSQAHNGDTESPIHSWFPNAALEKTLGKEPDQLQSPVNLFNKRENGSEPSSISSSSIEMLSDMRLLFTYCKTGKSTSSIFTSSSGGSVKHVEDAKSLNSSASHTPTVPTTQFKNKSVHFEDQSVAFSFSSRSSSPKTANERSNPSETPFSHNTSEPSPYPTPLKLTDDMQTPGTVFPSYVYDNESGKNNRIRYQYVYSGLNPEKLSQFKAPIQEEFGCDDCLEQTDNETPHSKVNLEDSSTEKESNVCPTLSSWLQSKPENEGCIDQSPVDISEGILDFGKTPGDRPILGTVAAHWNVDETPKLWGGNGIPNTTTKYKEDQKVSWHATPFEQRLEKALLEDHCIPKRKELGETPPIDL</sequence>
<dbReference type="Proteomes" id="UP001151760">
    <property type="component" value="Unassembled WGS sequence"/>
</dbReference>